<protein>
    <submittedName>
        <fullName evidence="10">Spermatogenesis-associated protein 31D4-like isoform X1</fullName>
    </submittedName>
</protein>
<feature type="compositionally biased region" description="Polar residues" evidence="6">
    <location>
        <begin position="281"/>
        <end position="296"/>
    </location>
</feature>
<evidence type="ECO:0000256" key="3">
    <source>
        <dbReference type="ARBA" id="ARBA00022989"/>
    </source>
</evidence>
<feature type="compositionally biased region" description="Polar residues" evidence="6">
    <location>
        <begin position="1006"/>
        <end position="1021"/>
    </location>
</feature>
<comment type="similarity">
    <text evidence="5">Belongs to the SPATA31 family.</text>
</comment>
<evidence type="ECO:0000256" key="6">
    <source>
        <dbReference type="SAM" id="MobiDB-lite"/>
    </source>
</evidence>
<evidence type="ECO:0000259" key="8">
    <source>
        <dbReference type="Pfam" id="PF15371"/>
    </source>
</evidence>
<feature type="compositionally biased region" description="Polar residues" evidence="6">
    <location>
        <begin position="774"/>
        <end position="788"/>
    </location>
</feature>
<gene>
    <name evidence="10" type="primary">LOC121143696</name>
</gene>
<dbReference type="RefSeq" id="XP_040612051.1">
    <property type="nucleotide sequence ID" value="XM_040756117.1"/>
</dbReference>
<evidence type="ECO:0000256" key="1">
    <source>
        <dbReference type="ARBA" id="ARBA00004167"/>
    </source>
</evidence>
<dbReference type="GeneID" id="121143696"/>
<keyword evidence="3" id="KW-1133">Transmembrane helix</keyword>
<feature type="compositionally biased region" description="Polar residues" evidence="6">
    <location>
        <begin position="895"/>
        <end position="906"/>
    </location>
</feature>
<organism evidence="9 10">
    <name type="scientific">Mesocricetus auratus</name>
    <name type="common">Golden hamster</name>
    <dbReference type="NCBI Taxonomy" id="10036"/>
    <lineage>
        <taxon>Eukaryota</taxon>
        <taxon>Metazoa</taxon>
        <taxon>Chordata</taxon>
        <taxon>Craniata</taxon>
        <taxon>Vertebrata</taxon>
        <taxon>Euteleostomi</taxon>
        <taxon>Mammalia</taxon>
        <taxon>Eutheria</taxon>
        <taxon>Euarchontoglires</taxon>
        <taxon>Glires</taxon>
        <taxon>Rodentia</taxon>
        <taxon>Myomorpha</taxon>
        <taxon>Muroidea</taxon>
        <taxon>Cricetidae</taxon>
        <taxon>Cricetinae</taxon>
        <taxon>Mesocricetus</taxon>
    </lineage>
</organism>
<dbReference type="Pfam" id="PF14650">
    <property type="entry name" value="FAM75"/>
    <property type="match status" value="1"/>
</dbReference>
<keyword evidence="9" id="KW-1185">Reference proteome</keyword>
<feature type="region of interest" description="Disordered" evidence="6">
    <location>
        <begin position="154"/>
        <end position="296"/>
    </location>
</feature>
<feature type="compositionally biased region" description="Pro residues" evidence="6">
    <location>
        <begin position="230"/>
        <end position="239"/>
    </location>
</feature>
<dbReference type="Pfam" id="PF15371">
    <property type="entry name" value="DUF4599"/>
    <property type="match status" value="1"/>
</dbReference>
<dbReference type="PANTHER" id="PTHR21859:SF3">
    <property type="entry name" value="SPERMATOGENESIS ASSOCIATED 31 SUBFAMILY D, MEMBER 1D"/>
    <property type="match status" value="1"/>
</dbReference>
<comment type="subcellular location">
    <subcellularLocation>
        <location evidence="1">Membrane</location>
        <topology evidence="1">Single-pass membrane protein</topology>
    </subcellularLocation>
</comment>
<keyword evidence="4" id="KW-0472">Membrane</keyword>
<feature type="compositionally biased region" description="Pro residues" evidence="6">
    <location>
        <begin position="177"/>
        <end position="191"/>
    </location>
</feature>
<feature type="compositionally biased region" description="Basic and acidic residues" evidence="6">
    <location>
        <begin position="752"/>
        <end position="770"/>
    </location>
</feature>
<dbReference type="Proteomes" id="UP000886700">
    <property type="component" value="Unplaced"/>
</dbReference>
<feature type="compositionally biased region" description="Polar residues" evidence="6">
    <location>
        <begin position="658"/>
        <end position="682"/>
    </location>
</feature>
<feature type="region of interest" description="Disordered" evidence="6">
    <location>
        <begin position="55"/>
        <end position="74"/>
    </location>
</feature>
<evidence type="ECO:0000313" key="10">
    <source>
        <dbReference type="RefSeq" id="XP_040612051.1"/>
    </source>
</evidence>
<accession>A0ABM2YEQ9</accession>
<feature type="domain" description="SPATA31" evidence="7">
    <location>
        <begin position="391"/>
        <end position="739"/>
    </location>
</feature>
<evidence type="ECO:0000256" key="2">
    <source>
        <dbReference type="ARBA" id="ARBA00022692"/>
    </source>
</evidence>
<feature type="compositionally biased region" description="Basic and acidic residues" evidence="6">
    <location>
        <begin position="1056"/>
        <end position="1072"/>
    </location>
</feature>
<feature type="region of interest" description="Disordered" evidence="6">
    <location>
        <begin position="888"/>
        <end position="1142"/>
    </location>
</feature>
<feature type="region of interest" description="Disordered" evidence="6">
    <location>
        <begin position="729"/>
        <end position="812"/>
    </location>
</feature>
<name>A0ABM2YEQ9_MESAU</name>
<feature type="compositionally biased region" description="Polar residues" evidence="6">
    <location>
        <begin position="944"/>
        <end position="959"/>
    </location>
</feature>
<dbReference type="InterPro" id="IPR039509">
    <property type="entry name" value="SPATA31"/>
</dbReference>
<dbReference type="PANTHER" id="PTHR21859">
    <property type="entry name" value="ACROSOME-SPECIFIC PROTEIN"/>
    <property type="match status" value="1"/>
</dbReference>
<feature type="region of interest" description="Disordered" evidence="6">
    <location>
        <begin position="625"/>
        <end position="685"/>
    </location>
</feature>
<feature type="domain" description="SPATA31-like" evidence="8">
    <location>
        <begin position="70"/>
        <end position="154"/>
    </location>
</feature>
<keyword evidence="2" id="KW-0812">Transmembrane</keyword>
<evidence type="ECO:0000313" key="9">
    <source>
        <dbReference type="Proteomes" id="UP000886700"/>
    </source>
</evidence>
<feature type="compositionally biased region" description="Basic and acidic residues" evidence="6">
    <location>
        <begin position="1099"/>
        <end position="1112"/>
    </location>
</feature>
<feature type="compositionally biased region" description="Basic and acidic residues" evidence="6">
    <location>
        <begin position="907"/>
        <end position="917"/>
    </location>
</feature>
<proteinExistence type="inferred from homology"/>
<evidence type="ECO:0000256" key="5">
    <source>
        <dbReference type="ARBA" id="ARBA00035009"/>
    </source>
</evidence>
<reference evidence="10" key="1">
    <citation type="submission" date="2025-08" db="UniProtKB">
        <authorList>
            <consortium name="RefSeq"/>
        </authorList>
    </citation>
    <scope>IDENTIFICATION</scope>
    <source>
        <tissue evidence="10">Liver</tissue>
    </source>
</reference>
<evidence type="ECO:0000259" key="7">
    <source>
        <dbReference type="Pfam" id="PF14650"/>
    </source>
</evidence>
<evidence type="ECO:0000256" key="4">
    <source>
        <dbReference type="ARBA" id="ARBA00023136"/>
    </source>
</evidence>
<sequence length="1247" mass="136074">MEKVLSFLDSATEPWLSFGHFSSALVDIYPKCVFLSVVGVLLLYLRRLIPKPFPPTQDHQDVRQQQGRAKKGRRASFKEFRLFHREAQERRKLLSVVQSPLGQLYDASHFRQALCPDPCCDVCNGATAKVSRLLSWGPLDDGAASASSAASTASVTETSLTPSPPLSPSPSGCPLSSPSPAPSPPPPPPSPSVASTNKATPLEDLLLRAPQGGSPPSEPVLTSTDFPLGHNPPHPPPEAQPAAPQTEGSAQLETLPSAEGGPREPFATASTSREARGDTPGFSTSQPGCLVNSHSSEGFSGRQASVYFTMPGKPSFPDSRVLALLDGQDKSQADILTPEDKEGKADSFQKVLAAWQEISRSELQNSGGSLPLGGGRGRLSELGLSRRLAGAQVSEDQLEPKPPQHFWGLPYLHSESMHTVATLSAHCSSTCFWFNRAPDASALTHPTVVSMPEGQPQSLGVLLAETQAQLQPPIPMPPLSSSRSQIRICGVYFHRSQGETEALLQSEVHLLECSILTERWERVWALPSGAQKSQEEFRLLPSKPSLVRRSSKTHAPKHVPPGNFPLTDAFRKKLEYHLRKRLILQRWGLPQRIFKSQPWTSPDFAESPVSSCEFSWVSLFGHHDSKDPHDPVPNQPGSSQERCSESLPPEGKMAEAGGQSSETVQRHLQSNSKGALDNSLQSDCEENPRFHSRILPTKPSGTSQVSQCRKKIETALQKHLIRRLVETHERQIPGTVSRSGNRPLPFTSIAGKEGREAQRQSPSDKEDGHVKSKSVLQQTSIVLNNTSLEESESNKHSQDVPRISNEAGPVSLGKRLYPSKTVRGHQGTKVNDKSTFVSNKVSNTVKGGQLSGLESQPTKILNTSQGKSTQGADGNTAKVQSTLVAGRALKETSGPHESQISDYNSRVSREEKFKPESRLPIQVLGPPNDKLPASDEFTCKPSPTRGQSPSRGPVSVSQVRRQETWKPPHVLGKGQSKDIPSSARKLWPAPWKTEELGTGAARPGTLQASRKSCHSQESLTQGGHGEKPPQPLPAKAQTPPEHQFRKHFKQLLQRLSPDRKCKGQETLQRKDASPSPPAQDPELLRGRATFPGNTIAQKAMRDPGKVPKEQLGHRYGAADATRSRVPLTTPTKPVKTKPKKEGWVPAEPVQGRLFHHQAVYPKVPSPRSYHQATAFVGQRSWVEDRQPQKRVVSQPEVHRNFPSRRVGQVPRAASSLPVGTVFADLSRLCEQKILAQNFSGKGFLPQK</sequence>
<dbReference type="InterPro" id="IPR027970">
    <property type="entry name" value="SPATA31-like"/>
</dbReference>